<dbReference type="Proteomes" id="UP000826271">
    <property type="component" value="Unassembled WGS sequence"/>
</dbReference>
<dbReference type="Pfam" id="PF08585">
    <property type="entry name" value="RMI1_N_C"/>
    <property type="match status" value="1"/>
</dbReference>
<organism evidence="5 6">
    <name type="scientific">Buddleja alternifolia</name>
    <dbReference type="NCBI Taxonomy" id="168488"/>
    <lineage>
        <taxon>Eukaryota</taxon>
        <taxon>Viridiplantae</taxon>
        <taxon>Streptophyta</taxon>
        <taxon>Embryophyta</taxon>
        <taxon>Tracheophyta</taxon>
        <taxon>Spermatophyta</taxon>
        <taxon>Magnoliopsida</taxon>
        <taxon>eudicotyledons</taxon>
        <taxon>Gunneridae</taxon>
        <taxon>Pentapetalae</taxon>
        <taxon>asterids</taxon>
        <taxon>lamiids</taxon>
        <taxon>Lamiales</taxon>
        <taxon>Scrophulariaceae</taxon>
        <taxon>Buddlejeae</taxon>
        <taxon>Buddleja</taxon>
    </lineage>
</organism>
<feature type="compositionally biased region" description="Polar residues" evidence="3">
    <location>
        <begin position="244"/>
        <end position="260"/>
    </location>
</feature>
<dbReference type="AlphaFoldDB" id="A0AAV6WQ47"/>
<feature type="region of interest" description="Disordered" evidence="3">
    <location>
        <begin position="244"/>
        <end position="274"/>
    </location>
</feature>
<feature type="compositionally biased region" description="Low complexity" evidence="3">
    <location>
        <begin position="334"/>
        <end position="349"/>
    </location>
</feature>
<evidence type="ECO:0000256" key="3">
    <source>
        <dbReference type="SAM" id="MobiDB-lite"/>
    </source>
</evidence>
<proteinExistence type="predicted"/>
<evidence type="ECO:0000256" key="1">
    <source>
        <dbReference type="ARBA" id="ARBA00004123"/>
    </source>
</evidence>
<feature type="domain" description="RecQ mediated genome instability protein 1 OB-fold" evidence="4">
    <location>
        <begin position="92"/>
        <end position="193"/>
    </location>
</feature>
<keyword evidence="2" id="KW-0539">Nucleus</keyword>
<dbReference type="PANTHER" id="PTHR13681:SF24">
    <property type="entry name" value="TUDOR DOMAIN-CONTAINING PROTEIN 3"/>
    <property type="match status" value="1"/>
</dbReference>
<feature type="compositionally biased region" description="Basic residues" evidence="3">
    <location>
        <begin position="439"/>
        <end position="450"/>
    </location>
</feature>
<evidence type="ECO:0000313" key="5">
    <source>
        <dbReference type="EMBL" id="KAG8372726.1"/>
    </source>
</evidence>
<evidence type="ECO:0000256" key="2">
    <source>
        <dbReference type="ARBA" id="ARBA00023242"/>
    </source>
</evidence>
<dbReference type="EMBL" id="WHWC01000012">
    <property type="protein sequence ID" value="KAG8372726.1"/>
    <property type="molecule type" value="Genomic_DNA"/>
</dbReference>
<keyword evidence="6" id="KW-1185">Reference proteome</keyword>
<feature type="region of interest" description="Disordered" evidence="3">
    <location>
        <begin position="299"/>
        <end position="362"/>
    </location>
</feature>
<name>A0AAV6WQ47_9LAMI</name>
<dbReference type="InterPro" id="IPR042470">
    <property type="entry name" value="RMI1_N_C_sf"/>
</dbReference>
<gene>
    <name evidence="5" type="ORF">BUALT_Bualt12G0096600</name>
</gene>
<dbReference type="PANTHER" id="PTHR13681">
    <property type="entry name" value="SURVIVAL OF MOTOR NEURON-RELATED-SPLICING FACTOR 30-RELATED"/>
    <property type="match status" value="1"/>
</dbReference>
<dbReference type="InterPro" id="IPR013894">
    <property type="entry name" value="RMI1_OB"/>
</dbReference>
<dbReference type="Gene3D" id="2.40.50.770">
    <property type="entry name" value="RecQ-mediated genome instability protein Rmi1, C-terminal domain"/>
    <property type="match status" value="1"/>
</dbReference>
<comment type="subcellular location">
    <subcellularLocation>
        <location evidence="1">Nucleus</location>
    </subcellularLocation>
</comment>
<feature type="region of interest" description="Disordered" evidence="3">
    <location>
        <begin position="434"/>
        <end position="457"/>
    </location>
</feature>
<dbReference type="GO" id="GO:0005634">
    <property type="term" value="C:nucleus"/>
    <property type="evidence" value="ECO:0007669"/>
    <property type="project" value="UniProtKB-SubCell"/>
</dbReference>
<evidence type="ECO:0000259" key="4">
    <source>
        <dbReference type="Pfam" id="PF08585"/>
    </source>
</evidence>
<protein>
    <recommendedName>
        <fullName evidence="4">RecQ mediated genome instability protein 1 OB-fold domain-containing protein</fullName>
    </recommendedName>
</protein>
<reference evidence="5" key="1">
    <citation type="submission" date="2019-10" db="EMBL/GenBank/DDBJ databases">
        <authorList>
            <person name="Zhang R."/>
            <person name="Pan Y."/>
            <person name="Wang J."/>
            <person name="Ma R."/>
            <person name="Yu S."/>
        </authorList>
    </citation>
    <scope>NUCLEOTIDE SEQUENCE</scope>
    <source>
        <strain evidence="5">LA-IB0</strain>
        <tissue evidence="5">Leaf</tissue>
    </source>
</reference>
<feature type="compositionally biased region" description="Polar residues" evidence="3">
    <location>
        <begin position="299"/>
        <end position="333"/>
    </location>
</feature>
<dbReference type="SMART" id="SM01161">
    <property type="entry name" value="DUF1767"/>
    <property type="match status" value="1"/>
</dbReference>
<evidence type="ECO:0000313" key="6">
    <source>
        <dbReference type="Proteomes" id="UP000826271"/>
    </source>
</evidence>
<sequence length="457" mass="50270">MGFQPHAYTSIMNRIQSVHPKQTSLKNGVDETHLKRGWCFRDTDRIQRLISTAQSAATVDSIESELLLNMDLRSIGGKCLPEPSLLCKTSLLQAPKILQVCSCRDISRSCITDASGTPGNQRLLRLKLTDGHSEITAIEYSHMPSIPEDLVPGTKVLLQNKADVCSGILCLKNNIITILGGVVQSLYEEWQMKRKYLDVSRHASRLSNENASDCPPPFEKLKIQAAARGTASILYTSATKGNIPSSDTTGFSATSSNDCGQSLAGKGESSNMGLTTGLQNNNAIMSNVTGDVKLLHNVGQNQEKPTSSSTRPKVTASTPVQNQVAAQKLLQKTSQPNSNNRNSRSQRQSGKTKEEESSVMTLDEWERRKAGVNISMKHEQSNISEDEVLARQLQNQFDLEDIHAQEGSDVMESKNIKMSMFSYERDHAGFVGRTEYRGRGRGRGRGRNFRGKGTVQP</sequence>
<comment type="caution">
    <text evidence="5">The sequence shown here is derived from an EMBL/GenBank/DDBJ whole genome shotgun (WGS) entry which is preliminary data.</text>
</comment>
<accession>A0AAV6WQ47</accession>